<proteinExistence type="inferred from homology"/>
<dbReference type="RefSeq" id="WP_121159934.1">
    <property type="nucleotide sequence ID" value="NZ_RBKT01000001.1"/>
</dbReference>
<evidence type="ECO:0000313" key="4">
    <source>
        <dbReference type="Proteomes" id="UP000277671"/>
    </source>
</evidence>
<dbReference type="AlphaFoldDB" id="A0A495JTF9"/>
<gene>
    <name evidence="3" type="ORF">BDK92_6261</name>
</gene>
<evidence type="ECO:0000256" key="2">
    <source>
        <dbReference type="ARBA" id="ARBA00023002"/>
    </source>
</evidence>
<dbReference type="Pfam" id="PF00106">
    <property type="entry name" value="adh_short"/>
    <property type="match status" value="1"/>
</dbReference>
<dbReference type="Gene3D" id="3.40.50.720">
    <property type="entry name" value="NAD(P)-binding Rossmann-like Domain"/>
    <property type="match status" value="1"/>
</dbReference>
<dbReference type="SUPFAM" id="SSF51735">
    <property type="entry name" value="NAD(P)-binding Rossmann-fold domains"/>
    <property type="match status" value="1"/>
</dbReference>
<dbReference type="Proteomes" id="UP000277671">
    <property type="component" value="Unassembled WGS sequence"/>
</dbReference>
<organism evidence="3 4">
    <name type="scientific">Micromonospora pisi</name>
    <dbReference type="NCBI Taxonomy" id="589240"/>
    <lineage>
        <taxon>Bacteria</taxon>
        <taxon>Bacillati</taxon>
        <taxon>Actinomycetota</taxon>
        <taxon>Actinomycetes</taxon>
        <taxon>Micromonosporales</taxon>
        <taxon>Micromonosporaceae</taxon>
        <taxon>Micromonospora</taxon>
    </lineage>
</organism>
<comment type="similarity">
    <text evidence="1">Belongs to the short-chain dehydrogenases/reductases (SDR) family.</text>
</comment>
<dbReference type="PANTHER" id="PTHR43008">
    <property type="entry name" value="BENZIL REDUCTASE"/>
    <property type="match status" value="1"/>
</dbReference>
<dbReference type="OrthoDB" id="286404at2"/>
<keyword evidence="2" id="KW-0560">Oxidoreductase</keyword>
<reference evidence="3 4" key="1">
    <citation type="submission" date="2018-10" db="EMBL/GenBank/DDBJ databases">
        <title>Sequencing the genomes of 1000 actinobacteria strains.</title>
        <authorList>
            <person name="Klenk H.-P."/>
        </authorList>
    </citation>
    <scope>NUCLEOTIDE SEQUENCE [LARGE SCALE GENOMIC DNA]</scope>
    <source>
        <strain evidence="3 4">DSM 45175</strain>
    </source>
</reference>
<keyword evidence="4" id="KW-1185">Reference proteome</keyword>
<dbReference type="InterPro" id="IPR002347">
    <property type="entry name" value="SDR_fam"/>
</dbReference>
<dbReference type="PANTHER" id="PTHR43008:SF4">
    <property type="entry name" value="CHAIN DEHYDROGENASE, PUTATIVE (AFU_ORTHOLOGUE AFUA_4G08710)-RELATED"/>
    <property type="match status" value="1"/>
</dbReference>
<protein>
    <submittedName>
        <fullName evidence="3">Short subunit dehydrogenase</fullName>
    </submittedName>
</protein>
<dbReference type="InterPro" id="IPR036291">
    <property type="entry name" value="NAD(P)-bd_dom_sf"/>
</dbReference>
<sequence length="88" mass="9530">MTALFDLCGRTAVVTGARRGIGLAMAEALARAGADIVGVSAQRESSGSEVERRVRDLGRRFTALRADFADRTAVRRLAVEIVGWRRGR</sequence>
<evidence type="ECO:0000256" key="1">
    <source>
        <dbReference type="ARBA" id="ARBA00006484"/>
    </source>
</evidence>
<comment type="caution">
    <text evidence="3">The sequence shown here is derived from an EMBL/GenBank/DDBJ whole genome shotgun (WGS) entry which is preliminary data.</text>
</comment>
<dbReference type="GO" id="GO:0050664">
    <property type="term" value="F:oxidoreductase activity, acting on NAD(P)H, oxygen as acceptor"/>
    <property type="evidence" value="ECO:0007669"/>
    <property type="project" value="TreeGrafter"/>
</dbReference>
<name>A0A495JTF9_9ACTN</name>
<dbReference type="EMBL" id="RBKT01000001">
    <property type="protein sequence ID" value="RKR91838.1"/>
    <property type="molecule type" value="Genomic_DNA"/>
</dbReference>
<evidence type="ECO:0000313" key="3">
    <source>
        <dbReference type="EMBL" id="RKR91838.1"/>
    </source>
</evidence>
<accession>A0A495JTF9</accession>